<dbReference type="RefSeq" id="WP_067942581.1">
    <property type="nucleotide sequence ID" value="NZ_CP014228.1"/>
</dbReference>
<dbReference type="KEGG" id="ard:AXF14_08800"/>
<keyword evidence="2" id="KW-0812">Transmembrane</keyword>
<feature type="transmembrane region" description="Helical" evidence="2">
    <location>
        <begin position="33"/>
        <end position="53"/>
    </location>
</feature>
<evidence type="ECO:0000256" key="1">
    <source>
        <dbReference type="SAM" id="MobiDB-lite"/>
    </source>
</evidence>
<protein>
    <submittedName>
        <fullName evidence="3">Uncharacterized protein</fullName>
    </submittedName>
</protein>
<keyword evidence="2" id="KW-1133">Transmembrane helix</keyword>
<organism evidence="3 4">
    <name type="scientific">Actinomyces radicidentis</name>
    <dbReference type="NCBI Taxonomy" id="111015"/>
    <lineage>
        <taxon>Bacteria</taxon>
        <taxon>Bacillati</taxon>
        <taxon>Actinomycetota</taxon>
        <taxon>Actinomycetes</taxon>
        <taxon>Actinomycetales</taxon>
        <taxon>Actinomycetaceae</taxon>
        <taxon>Actinomyces</taxon>
    </lineage>
</organism>
<reference evidence="4" key="1">
    <citation type="submission" date="2016-02" db="EMBL/GenBank/DDBJ databases">
        <authorList>
            <person name="Holder M.E."/>
            <person name="Ajami N.J."/>
            <person name="Petrosino J.F."/>
        </authorList>
    </citation>
    <scope>NUCLEOTIDE SEQUENCE [LARGE SCALE GENOMIC DNA]</scope>
    <source>
        <strain evidence="4">CCUG 36733</strain>
    </source>
</reference>
<accession>A0A120KMK9</accession>
<dbReference type="EMBL" id="CP014228">
    <property type="protein sequence ID" value="AMD87664.1"/>
    <property type="molecule type" value="Genomic_DNA"/>
</dbReference>
<proteinExistence type="predicted"/>
<dbReference type="STRING" id="111015.AXF14_08800"/>
<dbReference type="OrthoDB" id="4415790at2"/>
<gene>
    <name evidence="3" type="ORF">AXF14_08800</name>
</gene>
<keyword evidence="2" id="KW-0472">Membrane</keyword>
<feature type="compositionally biased region" description="Low complexity" evidence="1">
    <location>
        <begin position="8"/>
        <end position="19"/>
    </location>
</feature>
<sequence length="108" mass="11012">MHNPDPTPTGTAPTTADGPNVEVWNDLVSPRDLLVSLLVSAACAVVSLVIAGATGSEPLFWGLGGCVLGFVISCLVVRPKREVLLTDDRAADTSDDAAALPTAGEGAR</sequence>
<name>A0A120KMK9_ACTRD</name>
<dbReference type="AlphaFoldDB" id="A0A120KMK9"/>
<evidence type="ECO:0000313" key="4">
    <source>
        <dbReference type="Proteomes" id="UP000065220"/>
    </source>
</evidence>
<dbReference type="Proteomes" id="UP000065220">
    <property type="component" value="Chromosome"/>
</dbReference>
<evidence type="ECO:0000256" key="2">
    <source>
        <dbReference type="SAM" id="Phobius"/>
    </source>
</evidence>
<feature type="region of interest" description="Disordered" evidence="1">
    <location>
        <begin position="1"/>
        <end position="20"/>
    </location>
</feature>
<evidence type="ECO:0000313" key="3">
    <source>
        <dbReference type="EMBL" id="AMD87664.1"/>
    </source>
</evidence>
<feature type="transmembrane region" description="Helical" evidence="2">
    <location>
        <begin position="59"/>
        <end position="77"/>
    </location>
</feature>
<keyword evidence="4" id="KW-1185">Reference proteome</keyword>